<keyword evidence="2" id="KW-1185">Reference proteome</keyword>
<dbReference type="Proteomes" id="UP000789405">
    <property type="component" value="Unassembled WGS sequence"/>
</dbReference>
<dbReference type="EMBL" id="CAJVPY010061229">
    <property type="protein sequence ID" value="CAG8821804.1"/>
    <property type="molecule type" value="Genomic_DNA"/>
</dbReference>
<proteinExistence type="predicted"/>
<organism evidence="1 2">
    <name type="scientific">Dentiscutata erythropus</name>
    <dbReference type="NCBI Taxonomy" id="1348616"/>
    <lineage>
        <taxon>Eukaryota</taxon>
        <taxon>Fungi</taxon>
        <taxon>Fungi incertae sedis</taxon>
        <taxon>Mucoromycota</taxon>
        <taxon>Glomeromycotina</taxon>
        <taxon>Glomeromycetes</taxon>
        <taxon>Diversisporales</taxon>
        <taxon>Gigasporaceae</taxon>
        <taxon>Dentiscutata</taxon>
    </lineage>
</organism>
<protein>
    <submittedName>
        <fullName evidence="1">14183_t:CDS:1</fullName>
    </submittedName>
</protein>
<sequence length="135" mass="16504">DEYYWYEFDTYPLCIKTNDNEIKTILKFGKLKLSILNKYNNIITTANLQINVANDIHYISDKKNYISVEKFDDEYQLKDKQISQLWKAEFINDNYRLRSLISRQEQIMYCIGKDLKIWQLTNYFWNLERVDFIDE</sequence>
<comment type="caution">
    <text evidence="1">The sequence shown here is derived from an EMBL/GenBank/DDBJ whole genome shotgun (WGS) entry which is preliminary data.</text>
</comment>
<feature type="non-terminal residue" evidence="1">
    <location>
        <position position="135"/>
    </location>
</feature>
<evidence type="ECO:0000313" key="1">
    <source>
        <dbReference type="EMBL" id="CAG8821804.1"/>
    </source>
</evidence>
<gene>
    <name evidence="1" type="ORF">DERYTH_LOCUS27195</name>
</gene>
<accession>A0A9N9PAI2</accession>
<dbReference type="AlphaFoldDB" id="A0A9N9PAI2"/>
<dbReference type="OrthoDB" id="10463530at2759"/>
<evidence type="ECO:0000313" key="2">
    <source>
        <dbReference type="Proteomes" id="UP000789405"/>
    </source>
</evidence>
<name>A0A9N9PAI2_9GLOM</name>
<reference evidence="1" key="1">
    <citation type="submission" date="2021-06" db="EMBL/GenBank/DDBJ databases">
        <authorList>
            <person name="Kallberg Y."/>
            <person name="Tangrot J."/>
            <person name="Rosling A."/>
        </authorList>
    </citation>
    <scope>NUCLEOTIDE SEQUENCE</scope>
    <source>
        <strain evidence="1">MA453B</strain>
    </source>
</reference>